<feature type="domain" description="PA14" evidence="9">
    <location>
        <begin position="372"/>
        <end position="546"/>
    </location>
</feature>
<keyword evidence="3 7" id="KW-0732">Signal</keyword>
<feature type="transmembrane region" description="Helical" evidence="6">
    <location>
        <begin position="1521"/>
        <end position="1542"/>
    </location>
</feature>
<dbReference type="Gene3D" id="2.60.40.10">
    <property type="entry name" value="Immunoglobulins"/>
    <property type="match status" value="1"/>
</dbReference>
<feature type="signal peptide" evidence="7">
    <location>
        <begin position="1"/>
        <end position="49"/>
    </location>
</feature>
<evidence type="ECO:0000256" key="2">
    <source>
        <dbReference type="ARBA" id="ARBA00022525"/>
    </source>
</evidence>
<feature type="compositionally biased region" description="Acidic residues" evidence="5">
    <location>
        <begin position="139"/>
        <end position="153"/>
    </location>
</feature>
<dbReference type="InterPro" id="IPR037524">
    <property type="entry name" value="PA14/GLEYA"/>
</dbReference>
<dbReference type="EMBL" id="QXGM01000002">
    <property type="protein sequence ID" value="RSX55067.1"/>
    <property type="molecule type" value="Genomic_DNA"/>
</dbReference>
<evidence type="ECO:0000256" key="4">
    <source>
        <dbReference type="ARBA" id="ARBA00023088"/>
    </source>
</evidence>
<feature type="compositionally biased region" description="Basic and acidic residues" evidence="5">
    <location>
        <begin position="171"/>
        <end position="180"/>
    </location>
</feature>
<feature type="domain" description="Gram-positive cocci surface proteins LPxTG" evidence="8">
    <location>
        <begin position="1513"/>
        <end position="1553"/>
    </location>
</feature>
<evidence type="ECO:0000259" key="9">
    <source>
        <dbReference type="PROSITE" id="PS51820"/>
    </source>
</evidence>
<feature type="region of interest" description="Disordered" evidence="5">
    <location>
        <begin position="76"/>
        <end position="213"/>
    </location>
</feature>
<feature type="chain" id="PRO_5019496169" description="Fibro-slime domain-containing protein" evidence="7">
    <location>
        <begin position="50"/>
        <end position="1558"/>
    </location>
</feature>
<accession>A0A430FQG0</accession>
<dbReference type="InterPro" id="IPR013783">
    <property type="entry name" value="Ig-like_fold"/>
</dbReference>
<evidence type="ECO:0000256" key="3">
    <source>
        <dbReference type="ARBA" id="ARBA00022729"/>
    </source>
</evidence>
<keyword evidence="4" id="KW-0572">Peptidoglycan-anchor</keyword>
<name>A0A430FQG0_9BIFI</name>
<dbReference type="GO" id="GO:0005975">
    <property type="term" value="P:carbohydrate metabolic process"/>
    <property type="evidence" value="ECO:0007669"/>
    <property type="project" value="UniProtKB-ARBA"/>
</dbReference>
<keyword evidence="1" id="KW-0134">Cell wall</keyword>
<comment type="caution">
    <text evidence="10">The sequence shown here is derived from an EMBL/GenBank/DDBJ whole genome shotgun (WGS) entry which is preliminary data.</text>
</comment>
<gene>
    <name evidence="10" type="ORF">D2E26_1121</name>
</gene>
<evidence type="ECO:0000256" key="6">
    <source>
        <dbReference type="SAM" id="Phobius"/>
    </source>
</evidence>
<dbReference type="InterPro" id="IPR019931">
    <property type="entry name" value="LPXTG_anchor"/>
</dbReference>
<protein>
    <recommendedName>
        <fullName evidence="12">Fibro-slime domain-containing protein</fullName>
    </recommendedName>
</protein>
<evidence type="ECO:0000256" key="7">
    <source>
        <dbReference type="SAM" id="SignalP"/>
    </source>
</evidence>
<evidence type="ECO:0000259" key="8">
    <source>
        <dbReference type="PROSITE" id="PS50847"/>
    </source>
</evidence>
<sequence length="1558" mass="170143">MKKTSKRVAGTQTVLTGRDVKTRVKKWCARACASLVAVCIGVAAGPAWAIESSARADYMNAFKSLIDLADARTVTEDTGNTMPGSPIDGATNTLGEVNSPTDAGGSNHTGPGTGTGTTDTGTDAEPGTGTEPEPGTGTDDADVTDPADGETTDENPATNDDSNQEQADADAEAKAKEDAATKLGTTKAPAKSKAQASKAPRADDTDPVYTLKTDTLSPTSATINLFDYWDDDKGSGEPDPGGGQGGRNKLEAINRGHALRFIRSGGGGWGLANQYTGGKQVRPGLVAKTLDYGYPRLSGDVSLFPTGSNTTESLRYLFDPNWMPNTGRQVYANVKNLFSSNDGYMTYNSRDSFAEYDKATRSFKVYNQAVKCNRNGDDGQFFPFTTPENVVAKQQENSGCQAGDLNHFFGMNILANFVQANDGYTDAHHDKHTTFEFSGDDDVWIFIDDVLVADLGGIHSEASVVIDFVTGDVSINGTKSHTLRDAFTEAHRQDMLKDWDANSNTFPNDTRHLLKFYYMERGHNESNMNIRYNLVDIPKTAIYKVDQYGDPLADVAFATYRGRQQELSTGKLGPVEYLKEGTTDDYITWPHNAHVDVETGIVYASDTPDAPILFRPTYVAKTDQFGEILFANEYGAYSIDDLKRILGDEFVLRELEVPDGYRTVADEAVLYFAGELLQSKDPYGTGVWSAPNSLVTATNSLYLVNADGSHSLEEYYTLRNDGEYKSRGTLFAVVQKRNGAQWSNLHVDGNWTPVYGNADAGYTAMPSTMDGVISTAKHQDGIEGGVKYGAPVFTPRVNGMQANLQNLPGFTTQYYTYVEQTYFDGDSSRVAAVIDECSSFAKDYNMKSCSTAITKGLATQDQLNALDSVEYYVAYYWTDGSLADATSANTRRVHSHRNSMPDLGPDEFMGFNVKWGSTIKVPNAENRLIVQNHVYDKAPMHTDGQEANQPYIGSWFAMYSVGEAKQGDSTGKHVMFYWATDSSGNQVPIYLNPDPKRDGLLTDAAWIVDPVTGQQKEGTEKGIYRINQTMPEDQNSPGAHGGDITVTISGETYSIPVARNAEGKRCVKATAAHDDPQNPTNEDGAIYFSKLLTGEYAMRQITAPLDASGTRYGINIAETKIVVADSAIYANAGGDRNGVLVGNGAGYLVKSLNMFASDDDVDETLRWIALLLRTNTAQAFADFEQFVSSEDFDNAPYGTESDPARRKGIATKTTDERSKAMATYLVYSPSSKASFFDYVANEDQNEKSGDISRQSTMGMGIGEGTIRLYADDGWSKVDIVQDYDFGYATTKPHTNYANMNGRDLTGLFSNSTFVDYYNSPPNGPAIFKVKAGTENYDDNDHALLGYKTLLTGATFRVSREFDVLDEAGNPTGEKERRYYSRMGAPTYEFYWQPDKANAYTFTSDASGMVWQNIMLQPYEEATNVDYRLEEVKAPIGYRHIADSIDFQLYNVTSPDTGVTDASVTMIRITGVHGESEEDIKDGLVAARTSPDGMRLYVGNAVGFDIPQDDYVVLPDTGGETAWPLTALGAALILLALSGAKIVERRSQQSRNKDRKEKG</sequence>
<feature type="compositionally biased region" description="Low complexity" evidence="5">
    <location>
        <begin position="187"/>
        <end position="199"/>
    </location>
</feature>
<keyword evidence="11" id="KW-1185">Reference proteome</keyword>
<dbReference type="PROSITE" id="PS50847">
    <property type="entry name" value="GRAM_POS_ANCHORING"/>
    <property type="match status" value="1"/>
</dbReference>
<evidence type="ECO:0000256" key="5">
    <source>
        <dbReference type="SAM" id="MobiDB-lite"/>
    </source>
</evidence>
<feature type="compositionally biased region" description="Low complexity" evidence="5">
    <location>
        <begin position="116"/>
        <end position="138"/>
    </location>
</feature>
<proteinExistence type="predicted"/>
<evidence type="ECO:0000256" key="1">
    <source>
        <dbReference type="ARBA" id="ARBA00022512"/>
    </source>
</evidence>
<organism evidence="10 11">
    <name type="scientific">Bifidobacterium dolichotidis</name>
    <dbReference type="NCBI Taxonomy" id="2306976"/>
    <lineage>
        <taxon>Bacteria</taxon>
        <taxon>Bacillati</taxon>
        <taxon>Actinomycetota</taxon>
        <taxon>Actinomycetes</taxon>
        <taxon>Bifidobacteriales</taxon>
        <taxon>Bifidobacteriaceae</taxon>
        <taxon>Bifidobacterium</taxon>
    </lineage>
</organism>
<feature type="region of interest" description="Disordered" evidence="5">
    <location>
        <begin position="227"/>
        <end position="249"/>
    </location>
</feature>
<dbReference type="PROSITE" id="PS51820">
    <property type="entry name" value="PA14"/>
    <property type="match status" value="1"/>
</dbReference>
<evidence type="ECO:0000313" key="10">
    <source>
        <dbReference type="EMBL" id="RSX55067.1"/>
    </source>
</evidence>
<dbReference type="Proteomes" id="UP000287609">
    <property type="component" value="Unassembled WGS sequence"/>
</dbReference>
<keyword evidence="6" id="KW-1133">Transmembrane helix</keyword>
<feature type="compositionally biased region" description="Polar residues" evidence="5">
    <location>
        <begin position="90"/>
        <end position="108"/>
    </location>
</feature>
<keyword evidence="6" id="KW-0472">Membrane</keyword>
<keyword evidence="6" id="KW-0812">Transmembrane</keyword>
<keyword evidence="2" id="KW-0964">Secreted</keyword>
<reference evidence="10 11" key="1">
    <citation type="submission" date="2018-09" db="EMBL/GenBank/DDBJ databases">
        <title>Characterization of the phylogenetic diversity of five novel species belonging to the genus Bifidobacterium.</title>
        <authorList>
            <person name="Lugli G.A."/>
            <person name="Duranti S."/>
            <person name="Milani C."/>
        </authorList>
    </citation>
    <scope>NUCLEOTIDE SEQUENCE [LARGE SCALE GENOMIC DNA]</scope>
    <source>
        <strain evidence="10 11">2036B</strain>
    </source>
</reference>
<evidence type="ECO:0000313" key="11">
    <source>
        <dbReference type="Proteomes" id="UP000287609"/>
    </source>
</evidence>
<evidence type="ECO:0008006" key="12">
    <source>
        <dbReference type="Google" id="ProtNLM"/>
    </source>
</evidence>